<feature type="region of interest" description="Disordered" evidence="1">
    <location>
        <begin position="240"/>
        <end position="260"/>
    </location>
</feature>
<evidence type="ECO:0000313" key="4">
    <source>
        <dbReference type="Proteomes" id="UP000252415"/>
    </source>
</evidence>
<feature type="chain" id="PRO_5039655755" description="Lipoprotein" evidence="2">
    <location>
        <begin position="21"/>
        <end position="260"/>
    </location>
</feature>
<dbReference type="Proteomes" id="UP000252415">
    <property type="component" value="Unassembled WGS sequence"/>
</dbReference>
<protein>
    <recommendedName>
        <fullName evidence="5">Lipoprotein</fullName>
    </recommendedName>
</protein>
<dbReference type="EMBL" id="QPJD01000017">
    <property type="protein sequence ID" value="RCW42375.1"/>
    <property type="molecule type" value="Genomic_DNA"/>
</dbReference>
<feature type="signal peptide" evidence="2">
    <location>
        <begin position="1"/>
        <end position="20"/>
    </location>
</feature>
<evidence type="ECO:0000256" key="2">
    <source>
        <dbReference type="SAM" id="SignalP"/>
    </source>
</evidence>
<evidence type="ECO:0008006" key="5">
    <source>
        <dbReference type="Google" id="ProtNLM"/>
    </source>
</evidence>
<feature type="compositionally biased region" description="Polar residues" evidence="1">
    <location>
        <begin position="248"/>
        <end position="260"/>
    </location>
</feature>
<organism evidence="3 4">
    <name type="scientific">Paenibacillus prosopidis</name>
    <dbReference type="NCBI Taxonomy" id="630520"/>
    <lineage>
        <taxon>Bacteria</taxon>
        <taxon>Bacillati</taxon>
        <taxon>Bacillota</taxon>
        <taxon>Bacilli</taxon>
        <taxon>Bacillales</taxon>
        <taxon>Paenibacillaceae</taxon>
        <taxon>Paenibacillus</taxon>
    </lineage>
</organism>
<comment type="caution">
    <text evidence="3">The sequence shown here is derived from an EMBL/GenBank/DDBJ whole genome shotgun (WGS) entry which is preliminary data.</text>
</comment>
<dbReference type="OrthoDB" id="10019621at2"/>
<evidence type="ECO:0000313" key="3">
    <source>
        <dbReference type="EMBL" id="RCW42375.1"/>
    </source>
</evidence>
<accession>A0A368VMZ8</accession>
<evidence type="ECO:0000256" key="1">
    <source>
        <dbReference type="SAM" id="MobiDB-lite"/>
    </source>
</evidence>
<keyword evidence="2" id="KW-0732">Signal</keyword>
<proteinExistence type="predicted"/>
<name>A0A368VMZ8_9BACL</name>
<keyword evidence="4" id="KW-1185">Reference proteome</keyword>
<dbReference type="PROSITE" id="PS51257">
    <property type="entry name" value="PROKAR_LIPOPROTEIN"/>
    <property type="match status" value="1"/>
</dbReference>
<gene>
    <name evidence="3" type="ORF">DFP97_11799</name>
</gene>
<dbReference type="RefSeq" id="WP_114382947.1">
    <property type="nucleotide sequence ID" value="NZ_QPJD01000017.1"/>
</dbReference>
<sequence length="260" mass="26328">MKKKALSLACAIGLSTMLLAGCGITDTNRNTPGNNNGFTTRGTNQGFLLAERDRISNTAEDARMRHLRGTGNTGNGGVNRSNITGYGVNGTTGLYGNEGTGIGGRTGTMTSTANALLIGDVLIVAGDGSDNRGRSGVMGTANDTDGTTGITNGTTGNGGFGGTTGIANGTTGNEGLGGTTGMSNQAMGNASRRVWQVTDKGAIKALNRLQYNLNSMNPSTKATEIGRDLSFLLKHVNPAGQGTGMTDAGTTTNHMGGSTR</sequence>
<reference evidence="3 4" key="1">
    <citation type="submission" date="2018-07" db="EMBL/GenBank/DDBJ databases">
        <title>Genomic Encyclopedia of Type Strains, Phase III (KMG-III): the genomes of soil and plant-associated and newly described type strains.</title>
        <authorList>
            <person name="Whitman W."/>
        </authorList>
    </citation>
    <scope>NUCLEOTIDE SEQUENCE [LARGE SCALE GENOMIC DNA]</scope>
    <source>
        <strain evidence="3 4">CECT 7506</strain>
    </source>
</reference>
<dbReference type="AlphaFoldDB" id="A0A368VMZ8"/>